<keyword evidence="2" id="KW-1185">Reference proteome</keyword>
<evidence type="ECO:0000313" key="2">
    <source>
        <dbReference type="Proteomes" id="UP000703269"/>
    </source>
</evidence>
<name>A0A9P3GCT4_9APHY</name>
<protein>
    <submittedName>
        <fullName evidence="1">Uncharacterized protein</fullName>
    </submittedName>
</protein>
<evidence type="ECO:0000313" key="1">
    <source>
        <dbReference type="EMBL" id="GJE91474.1"/>
    </source>
</evidence>
<comment type="caution">
    <text evidence="1">The sequence shown here is derived from an EMBL/GenBank/DDBJ whole genome shotgun (WGS) entry which is preliminary data.</text>
</comment>
<reference evidence="1 2" key="1">
    <citation type="submission" date="2021-08" db="EMBL/GenBank/DDBJ databases">
        <title>Draft Genome Sequence of Phanerochaete sordida strain YK-624.</title>
        <authorList>
            <person name="Mori T."/>
            <person name="Dohra H."/>
            <person name="Suzuki T."/>
            <person name="Kawagishi H."/>
            <person name="Hirai H."/>
        </authorList>
    </citation>
    <scope>NUCLEOTIDE SEQUENCE [LARGE SCALE GENOMIC DNA]</scope>
    <source>
        <strain evidence="1 2">YK-624</strain>
    </source>
</reference>
<gene>
    <name evidence="1" type="ORF">PsYK624_076240</name>
</gene>
<dbReference type="EMBL" id="BPQB01000021">
    <property type="protein sequence ID" value="GJE91474.1"/>
    <property type="molecule type" value="Genomic_DNA"/>
</dbReference>
<sequence>MVARQSNAGPCIVCYGALAGGRFRSCRVPRSNRLVAPILRYNAPRIYRWLVEKVIEICRLQFVRAARCVECVERLEDRERPSHLRKGSKVVQVIWAIFRIFLRSVHVVAGMCAYATKCRYIDHI</sequence>
<proteinExistence type="predicted"/>
<dbReference type="AlphaFoldDB" id="A0A9P3GCT4"/>
<organism evidence="1 2">
    <name type="scientific">Phanerochaete sordida</name>
    <dbReference type="NCBI Taxonomy" id="48140"/>
    <lineage>
        <taxon>Eukaryota</taxon>
        <taxon>Fungi</taxon>
        <taxon>Dikarya</taxon>
        <taxon>Basidiomycota</taxon>
        <taxon>Agaricomycotina</taxon>
        <taxon>Agaricomycetes</taxon>
        <taxon>Polyporales</taxon>
        <taxon>Phanerochaetaceae</taxon>
        <taxon>Phanerochaete</taxon>
    </lineage>
</organism>
<accession>A0A9P3GCT4</accession>
<dbReference type="Proteomes" id="UP000703269">
    <property type="component" value="Unassembled WGS sequence"/>
</dbReference>